<keyword evidence="3" id="KW-1185">Reference proteome</keyword>
<dbReference type="GeneID" id="63819003"/>
<name>A0A165D621_9APHY</name>
<sequence>MQANDDSGRPAEKTTDSTHDQQSCCDGEIESFSPWSLYSSVNYSDEIPAVPVQHELRVVNPTGSSDSDASSPTLCRAELASNTAEEDTEEYHLLSTVSKETRSTWMKLMIADIRQRLERLENILCTYNAVVDPGCRSPRSTISHTSETLASSITRPSSSIRDDYGDDAEELAACLEALKDMKKRVDHSREQSKRALEERKKEREAILSRCL</sequence>
<dbReference type="Proteomes" id="UP000076871">
    <property type="component" value="Unassembled WGS sequence"/>
</dbReference>
<reference evidence="2 3" key="1">
    <citation type="journal article" date="2016" name="Mol. Biol. Evol.">
        <title>Comparative Genomics of Early-Diverging Mushroom-Forming Fungi Provides Insights into the Origins of Lignocellulose Decay Capabilities.</title>
        <authorList>
            <person name="Nagy L.G."/>
            <person name="Riley R."/>
            <person name="Tritt A."/>
            <person name="Adam C."/>
            <person name="Daum C."/>
            <person name="Floudas D."/>
            <person name="Sun H."/>
            <person name="Yadav J.S."/>
            <person name="Pangilinan J."/>
            <person name="Larsson K.H."/>
            <person name="Matsuura K."/>
            <person name="Barry K."/>
            <person name="Labutti K."/>
            <person name="Kuo R."/>
            <person name="Ohm R.A."/>
            <person name="Bhattacharya S.S."/>
            <person name="Shirouzu T."/>
            <person name="Yoshinaga Y."/>
            <person name="Martin F.M."/>
            <person name="Grigoriev I.V."/>
            <person name="Hibbett D.S."/>
        </authorList>
    </citation>
    <scope>NUCLEOTIDE SEQUENCE [LARGE SCALE GENOMIC DNA]</scope>
    <source>
        <strain evidence="2 3">93-53</strain>
    </source>
</reference>
<feature type="region of interest" description="Disordered" evidence="1">
    <location>
        <begin position="1"/>
        <end position="27"/>
    </location>
</feature>
<feature type="region of interest" description="Disordered" evidence="1">
    <location>
        <begin position="184"/>
        <end position="211"/>
    </location>
</feature>
<gene>
    <name evidence="2" type="ORF">LAESUDRAFT_314114</name>
</gene>
<feature type="compositionally biased region" description="Polar residues" evidence="1">
    <location>
        <begin position="140"/>
        <end position="159"/>
    </location>
</feature>
<feature type="region of interest" description="Disordered" evidence="1">
    <location>
        <begin position="140"/>
        <end position="160"/>
    </location>
</feature>
<feature type="compositionally biased region" description="Basic and acidic residues" evidence="1">
    <location>
        <begin position="187"/>
        <end position="211"/>
    </location>
</feature>
<dbReference type="EMBL" id="KV427638">
    <property type="protein sequence ID" value="KZT04217.1"/>
    <property type="molecule type" value="Genomic_DNA"/>
</dbReference>
<dbReference type="InParanoid" id="A0A165D621"/>
<evidence type="ECO:0000256" key="1">
    <source>
        <dbReference type="SAM" id="MobiDB-lite"/>
    </source>
</evidence>
<evidence type="ECO:0000313" key="2">
    <source>
        <dbReference type="EMBL" id="KZT04217.1"/>
    </source>
</evidence>
<feature type="compositionally biased region" description="Basic and acidic residues" evidence="1">
    <location>
        <begin position="1"/>
        <end position="19"/>
    </location>
</feature>
<evidence type="ECO:0000313" key="3">
    <source>
        <dbReference type="Proteomes" id="UP000076871"/>
    </source>
</evidence>
<dbReference type="RefSeq" id="XP_040761957.1">
    <property type="nucleotide sequence ID" value="XM_040901972.1"/>
</dbReference>
<proteinExistence type="predicted"/>
<protein>
    <submittedName>
        <fullName evidence="2">Uncharacterized protein</fullName>
    </submittedName>
</protein>
<organism evidence="2 3">
    <name type="scientific">Laetiporus sulphureus 93-53</name>
    <dbReference type="NCBI Taxonomy" id="1314785"/>
    <lineage>
        <taxon>Eukaryota</taxon>
        <taxon>Fungi</taxon>
        <taxon>Dikarya</taxon>
        <taxon>Basidiomycota</taxon>
        <taxon>Agaricomycotina</taxon>
        <taxon>Agaricomycetes</taxon>
        <taxon>Polyporales</taxon>
        <taxon>Laetiporus</taxon>
    </lineage>
</organism>
<accession>A0A165D621</accession>
<dbReference type="AlphaFoldDB" id="A0A165D621"/>